<dbReference type="RefSeq" id="WP_047691135.1">
    <property type="nucleotide sequence ID" value="NZ_JAAVUN010000005.1"/>
</dbReference>
<keyword evidence="3 5" id="KW-1133">Transmembrane helix</keyword>
<dbReference type="Pfam" id="PF12698">
    <property type="entry name" value="ABC2_membrane_3"/>
    <property type="match status" value="1"/>
</dbReference>
<organism evidence="7 8">
    <name type="scientific">Kocuria subflava</name>
    <dbReference type="NCBI Taxonomy" id="1736139"/>
    <lineage>
        <taxon>Bacteria</taxon>
        <taxon>Bacillati</taxon>
        <taxon>Actinomycetota</taxon>
        <taxon>Actinomycetes</taxon>
        <taxon>Micrococcales</taxon>
        <taxon>Micrococcaceae</taxon>
        <taxon>Kocuria</taxon>
    </lineage>
</organism>
<feature type="transmembrane region" description="Helical" evidence="5">
    <location>
        <begin position="182"/>
        <end position="208"/>
    </location>
</feature>
<feature type="transmembrane region" description="Helical" evidence="5">
    <location>
        <begin position="308"/>
        <end position="333"/>
    </location>
</feature>
<dbReference type="GO" id="GO:0140359">
    <property type="term" value="F:ABC-type transporter activity"/>
    <property type="evidence" value="ECO:0007669"/>
    <property type="project" value="InterPro"/>
</dbReference>
<evidence type="ECO:0000256" key="5">
    <source>
        <dbReference type="SAM" id="Phobius"/>
    </source>
</evidence>
<proteinExistence type="predicted"/>
<feature type="transmembrane region" description="Helical" evidence="5">
    <location>
        <begin position="353"/>
        <end position="371"/>
    </location>
</feature>
<evidence type="ECO:0000256" key="3">
    <source>
        <dbReference type="ARBA" id="ARBA00022989"/>
    </source>
</evidence>
<evidence type="ECO:0000313" key="8">
    <source>
        <dbReference type="Proteomes" id="UP000521379"/>
    </source>
</evidence>
<comment type="subcellular location">
    <subcellularLocation>
        <location evidence="1">Membrane</location>
        <topology evidence="1">Multi-pass membrane protein</topology>
    </subcellularLocation>
</comment>
<evidence type="ECO:0000259" key="6">
    <source>
        <dbReference type="Pfam" id="PF12698"/>
    </source>
</evidence>
<accession>A0A846TIZ2</accession>
<keyword evidence="8" id="KW-1185">Reference proteome</keyword>
<evidence type="ECO:0000256" key="2">
    <source>
        <dbReference type="ARBA" id="ARBA00022692"/>
    </source>
</evidence>
<protein>
    <submittedName>
        <fullName evidence="7">ABC transporter permease</fullName>
    </submittedName>
</protein>
<feature type="transmembrane region" description="Helical" evidence="5">
    <location>
        <begin position="36"/>
        <end position="59"/>
    </location>
</feature>
<evidence type="ECO:0000256" key="4">
    <source>
        <dbReference type="ARBA" id="ARBA00023136"/>
    </source>
</evidence>
<dbReference type="EMBL" id="JAAVUN010000005">
    <property type="protein sequence ID" value="NKE09118.1"/>
    <property type="molecule type" value="Genomic_DNA"/>
</dbReference>
<comment type="caution">
    <text evidence="7">The sequence shown here is derived from an EMBL/GenBank/DDBJ whole genome shotgun (WGS) entry which is preliminary data.</text>
</comment>
<evidence type="ECO:0000313" key="7">
    <source>
        <dbReference type="EMBL" id="NKE09118.1"/>
    </source>
</evidence>
<evidence type="ECO:0000256" key="1">
    <source>
        <dbReference type="ARBA" id="ARBA00004141"/>
    </source>
</evidence>
<feature type="transmembrane region" description="Helical" evidence="5">
    <location>
        <begin position="229"/>
        <end position="250"/>
    </location>
</feature>
<gene>
    <name evidence="7" type="ORF">GTW58_03995</name>
</gene>
<dbReference type="Proteomes" id="UP000521379">
    <property type="component" value="Unassembled WGS sequence"/>
</dbReference>
<sequence length="399" mass="43265">MTSSIDQQHQDSQTSVSRPWLIVMLREITVKVRDKAFIFSTITTLVLIVGLMGFSAFLWDRSSDYTVATDSQAGGQVVQIADSMLSDGDSMTAEQLSRDQARDLVADGDADAAVYQEDGQWVILVDTELGGTLNSTLSSAIAEFSMATNAERAGVGMEELRAGSEHRVEYLTGGEDRGLTTYILRLVFAMLFYMSALVFGLAIANSVLEEKQNRVVEILATAIPIRELLYGKVLGNCVLVFAQIGLYAGVGLAAANVTGVAADLGWAFEAAGWFIVFFVFGFAAQATIWAVLGSLASRTEDLQSNTTVISMVLVAGMFAGIMAQGPWLAVASYVPIISSIAMPVRLLEGQAQVWEPFVALALCLAFGWFMLRLGEKVYQRAVFQGGRSLKWREALKIEQ</sequence>
<feature type="domain" description="ABC-2 type transporter transmembrane" evidence="6">
    <location>
        <begin position="35"/>
        <end position="370"/>
    </location>
</feature>
<keyword evidence="4 5" id="KW-0472">Membrane</keyword>
<feature type="transmembrane region" description="Helical" evidence="5">
    <location>
        <begin position="270"/>
        <end position="296"/>
    </location>
</feature>
<dbReference type="GO" id="GO:0016020">
    <property type="term" value="C:membrane"/>
    <property type="evidence" value="ECO:0007669"/>
    <property type="project" value="UniProtKB-SubCell"/>
</dbReference>
<reference evidence="7 8" key="1">
    <citation type="submission" date="2020-02" db="EMBL/GenBank/DDBJ databases">
        <authorList>
            <person name="Sun Q."/>
        </authorList>
    </citation>
    <scope>NUCLEOTIDE SEQUENCE [LARGE SCALE GENOMIC DNA]</scope>
    <source>
        <strain evidence="7 8">YIM 13062</strain>
    </source>
</reference>
<keyword evidence="2 5" id="KW-0812">Transmembrane</keyword>
<name>A0A846TIZ2_9MICC</name>
<dbReference type="InterPro" id="IPR013525">
    <property type="entry name" value="ABC2_TM"/>
</dbReference>
<dbReference type="AlphaFoldDB" id="A0A846TIZ2"/>